<feature type="domain" description="HTH crp-type" evidence="4">
    <location>
        <begin position="151"/>
        <end position="225"/>
    </location>
</feature>
<dbReference type="RefSeq" id="WP_228228129.1">
    <property type="nucleotide sequence ID" value="NZ_JAJGNP010000027.1"/>
</dbReference>
<dbReference type="SUPFAM" id="SSF46785">
    <property type="entry name" value="Winged helix' DNA-binding domain"/>
    <property type="match status" value="1"/>
</dbReference>
<dbReference type="Gene3D" id="2.60.120.10">
    <property type="entry name" value="Jelly Rolls"/>
    <property type="match status" value="1"/>
</dbReference>
<dbReference type="Pfam" id="PF13545">
    <property type="entry name" value="HTH_Crp_2"/>
    <property type="match status" value="1"/>
</dbReference>
<dbReference type="InterPro" id="IPR036388">
    <property type="entry name" value="WH-like_DNA-bd_sf"/>
</dbReference>
<dbReference type="InterPro" id="IPR012318">
    <property type="entry name" value="HTH_CRP"/>
</dbReference>
<dbReference type="InterPro" id="IPR036390">
    <property type="entry name" value="WH_DNA-bd_sf"/>
</dbReference>
<reference evidence="5 6" key="1">
    <citation type="submission" date="2021-10" db="EMBL/GenBank/DDBJ databases">
        <title>The diversity and Nitrogen Metabolism of Culturable Nitrate-Utilizing Bacteria Within the Oxygen Minimum Zone of the Changjiang (Yangtze River)Estuary.</title>
        <authorList>
            <person name="Zhang D."/>
            <person name="Zheng J."/>
            <person name="Liu S."/>
            <person name="He W."/>
        </authorList>
    </citation>
    <scope>NUCLEOTIDE SEQUENCE [LARGE SCALE GENOMIC DNA]</scope>
    <source>
        <strain evidence="5 6">FXH275-2</strain>
    </source>
</reference>
<dbReference type="EMBL" id="JAJGNP010000027">
    <property type="protein sequence ID" value="MCC4234772.1"/>
    <property type="molecule type" value="Genomic_DNA"/>
</dbReference>
<dbReference type="CDD" id="cd00038">
    <property type="entry name" value="CAP_ED"/>
    <property type="match status" value="1"/>
</dbReference>
<organism evidence="5 6">
    <name type="scientific">Sphingobium soli</name>
    <dbReference type="NCBI Taxonomy" id="1591116"/>
    <lineage>
        <taxon>Bacteria</taxon>
        <taxon>Pseudomonadati</taxon>
        <taxon>Pseudomonadota</taxon>
        <taxon>Alphaproteobacteria</taxon>
        <taxon>Sphingomonadales</taxon>
        <taxon>Sphingomonadaceae</taxon>
        <taxon>Sphingobium</taxon>
    </lineage>
</organism>
<dbReference type="SUPFAM" id="SSF51206">
    <property type="entry name" value="cAMP-binding domain-like"/>
    <property type="match status" value="1"/>
</dbReference>
<keyword evidence="3" id="KW-0804">Transcription</keyword>
<evidence type="ECO:0000256" key="2">
    <source>
        <dbReference type="ARBA" id="ARBA00023125"/>
    </source>
</evidence>
<keyword evidence="6" id="KW-1185">Reference proteome</keyword>
<dbReference type="Pfam" id="PF00027">
    <property type="entry name" value="cNMP_binding"/>
    <property type="match status" value="1"/>
</dbReference>
<evidence type="ECO:0000313" key="6">
    <source>
        <dbReference type="Proteomes" id="UP001198830"/>
    </source>
</evidence>
<evidence type="ECO:0000259" key="4">
    <source>
        <dbReference type="PROSITE" id="PS51063"/>
    </source>
</evidence>
<keyword evidence="1" id="KW-0805">Transcription regulation</keyword>
<keyword evidence="2" id="KW-0238">DNA-binding</keyword>
<dbReference type="PROSITE" id="PS51063">
    <property type="entry name" value="HTH_CRP_2"/>
    <property type="match status" value="1"/>
</dbReference>
<dbReference type="Gene3D" id="1.10.10.10">
    <property type="entry name" value="Winged helix-like DNA-binding domain superfamily/Winged helix DNA-binding domain"/>
    <property type="match status" value="1"/>
</dbReference>
<accession>A0ABS8H8C5</accession>
<dbReference type="InterPro" id="IPR000595">
    <property type="entry name" value="cNMP-bd_dom"/>
</dbReference>
<dbReference type="Proteomes" id="UP001198830">
    <property type="component" value="Unassembled WGS sequence"/>
</dbReference>
<evidence type="ECO:0000313" key="5">
    <source>
        <dbReference type="EMBL" id="MCC4234772.1"/>
    </source>
</evidence>
<evidence type="ECO:0000256" key="3">
    <source>
        <dbReference type="ARBA" id="ARBA00023163"/>
    </source>
</evidence>
<dbReference type="SMART" id="SM00419">
    <property type="entry name" value="HTH_CRP"/>
    <property type="match status" value="1"/>
</dbReference>
<sequence>MSAHQALQLFLRKLSERSCLNQEERRAVLELEGQEVEYAPHRDIVRPGELTDFCCLIISGMAARFGQLPDGTRQITAVYIAGDMCDLYSLMLPKVEWALQALSSRLVLLKVPHRKMQDIVHAYPAVAEAFWRDCVADASILSQWVVNIGRRDALMRTAHLFCELGLRIEIAGLGRRTAFQLPVIQSQMADALGITPVHMNRVIRALRQQGLLTVQGRDVQVPDWNALAQAGGFESGYLAIDQRWRTLA</sequence>
<dbReference type="InterPro" id="IPR018490">
    <property type="entry name" value="cNMP-bd_dom_sf"/>
</dbReference>
<dbReference type="InterPro" id="IPR014710">
    <property type="entry name" value="RmlC-like_jellyroll"/>
</dbReference>
<proteinExistence type="predicted"/>
<gene>
    <name evidence="5" type="ORF">LL253_19040</name>
</gene>
<name>A0ABS8H8C5_9SPHN</name>
<comment type="caution">
    <text evidence="5">The sequence shown here is derived from an EMBL/GenBank/DDBJ whole genome shotgun (WGS) entry which is preliminary data.</text>
</comment>
<evidence type="ECO:0000256" key="1">
    <source>
        <dbReference type="ARBA" id="ARBA00023015"/>
    </source>
</evidence>
<protein>
    <submittedName>
        <fullName evidence="5">Crp/Fnr family transcriptional regulator</fullName>
    </submittedName>
</protein>